<comment type="similarity">
    <text evidence="2 7">In the C-terminal section; belongs to the NAD synthetase family.</text>
</comment>
<keyword evidence="5 7" id="KW-0067">ATP-binding</keyword>
<dbReference type="Pfam" id="PF00795">
    <property type="entry name" value="CN_hydrolase"/>
    <property type="match status" value="1"/>
</dbReference>
<evidence type="ECO:0000256" key="7">
    <source>
        <dbReference type="PIRNR" id="PIRNR006630"/>
    </source>
</evidence>
<evidence type="ECO:0000256" key="4">
    <source>
        <dbReference type="ARBA" id="ARBA00022741"/>
    </source>
</evidence>
<dbReference type="UniPathway" id="UPA00253">
    <property type="reaction ID" value="UER00334"/>
</dbReference>
<dbReference type="InterPro" id="IPR036526">
    <property type="entry name" value="C-N_Hydrolase_sf"/>
</dbReference>
<dbReference type="NCBIfam" id="TIGR00552">
    <property type="entry name" value="nadE"/>
    <property type="match status" value="1"/>
</dbReference>
<dbReference type="InterPro" id="IPR022310">
    <property type="entry name" value="NAD/GMP_synthase"/>
</dbReference>
<evidence type="ECO:0000256" key="5">
    <source>
        <dbReference type="ARBA" id="ARBA00022840"/>
    </source>
</evidence>
<sequence>MKIAVAQIKVISSNSKVNFELMQKQVEIAVKNQIECIIFPEMCLPGYFNGDKWEQTAFLKECEYFHEKLCKLSLNIVIIFGSVGIDWDKKNEDGRVRKYNAVYFAVNGLFLINKKTEYPFWIKTLQPNYREFDDSRHFYDLRKLAFEKQCSPCDLYQAAVFKFKNRKVRIGVSICEDAWSHDYSFSPLSSFAQCDEHDFFVNLSASPYTLNKRKKREDVFNSIAKNINIPIFYVNCVGIQNNGKNIYGFDGSSAFYSVHGSLIKLGDFFRESLIFGEFDFSKKVFLPENYKITDDIVQIEEIRIALEYILRECLLEWKINHVVIGVSGGIDSALSAVLFSRVLGSENVYLVNMPSKFNSILTISAAKKLAENLKCPYASLDIEKSILYTDSQIRELNFERSQLVPKLTELVFENIQSRDRGSRLLAALTASLGAVFSCNANKTELTVGYSTLYGDLAGFLCPLGDLWKFYVYELAKHYNENIYHKQIIPNDTLNVIPSAELSNNQNVMENKGDPIQYLYHDFLFRSWVEHWDRKTPEDCLRAYLDNTLDSLIGCKAGLSKELFPTVDLFISDLERWWQNYQGLAAFKRVQSPPIVSITKRAFGYDHRENICGATFTETYINLKKSLLNPENNI</sequence>
<keyword evidence="3 7" id="KW-0436">Ligase</keyword>
<dbReference type="InterPro" id="IPR014729">
    <property type="entry name" value="Rossmann-like_a/b/a_fold"/>
</dbReference>
<reference evidence="10" key="1">
    <citation type="submission" date="2018-04" db="EMBL/GenBank/DDBJ databases">
        <title>Draft genome sequence of the Candidatus Spirobacillus cienkowskii, a pathogen of freshwater Daphnia species, reconstructed from hemolymph metagenomic reads.</title>
        <authorList>
            <person name="Bresciani L."/>
            <person name="Lemos L.N."/>
            <person name="Wale N."/>
            <person name="Lin J.Y."/>
            <person name="Fernandes G.R."/>
            <person name="Duffy M.A."/>
            <person name="Rodrigues J.M."/>
        </authorList>
    </citation>
    <scope>NUCLEOTIDE SEQUENCE [LARGE SCALE GENOMIC DNA]</scope>
    <source>
        <strain evidence="10">Binning01</strain>
    </source>
</reference>
<dbReference type="InterPro" id="IPR014445">
    <property type="entry name" value="Gln-dep_NAD_synthase"/>
</dbReference>
<evidence type="ECO:0000256" key="1">
    <source>
        <dbReference type="ARBA" id="ARBA00005188"/>
    </source>
</evidence>
<keyword evidence="11" id="KW-1185">Reference proteome</keyword>
<comment type="similarity">
    <text evidence="8">Belongs to the NAD synthetase family.</text>
</comment>
<accession>A0A369KPI4</accession>
<dbReference type="EMBL" id="QOVW01000059">
    <property type="protein sequence ID" value="RDB36579.1"/>
    <property type="molecule type" value="Genomic_DNA"/>
</dbReference>
<organism evidence="10 11">
    <name type="scientific">Spirobacillus cienkowskii</name>
    <dbReference type="NCBI Taxonomy" id="495820"/>
    <lineage>
        <taxon>Bacteria</taxon>
        <taxon>Pseudomonadati</taxon>
        <taxon>Bdellovibrionota</taxon>
        <taxon>Oligoflexia</taxon>
        <taxon>Silvanigrellales</taxon>
        <taxon>Spirobacillus</taxon>
    </lineage>
</organism>
<feature type="domain" description="CN hydrolase" evidence="9">
    <location>
        <begin position="1"/>
        <end position="280"/>
    </location>
</feature>
<dbReference type="GO" id="GO:0003952">
    <property type="term" value="F:NAD+ synthase (glutamine-hydrolyzing) activity"/>
    <property type="evidence" value="ECO:0007669"/>
    <property type="project" value="UniProtKB-UniRule"/>
</dbReference>
<dbReference type="Proteomes" id="UP000253934">
    <property type="component" value="Unassembled WGS sequence"/>
</dbReference>
<dbReference type="AlphaFoldDB" id="A0A369KPI4"/>
<dbReference type="SUPFAM" id="SSF52402">
    <property type="entry name" value="Adenine nucleotide alpha hydrolases-like"/>
    <property type="match status" value="1"/>
</dbReference>
<protein>
    <recommendedName>
        <fullName evidence="7">Glutamine-dependent NAD(+) synthetase</fullName>
        <ecNumber evidence="7">6.3.5.1</ecNumber>
    </recommendedName>
    <alternativeName>
        <fullName evidence="7">NAD(+) synthase [glutamine-hydrolyzing]</fullName>
    </alternativeName>
</protein>
<keyword evidence="4 7" id="KW-0547">Nucleotide-binding</keyword>
<comment type="caution">
    <text evidence="10">The sequence shown here is derived from an EMBL/GenBank/DDBJ whole genome shotgun (WGS) entry which is preliminary data.</text>
</comment>
<dbReference type="InterPro" id="IPR003694">
    <property type="entry name" value="NAD_synthase"/>
</dbReference>
<comment type="pathway">
    <text evidence="1 7">Cofactor biosynthesis; NAD(+) biosynthesis; NAD(+) from deamido-NAD(+) (L-Gln route): step 1/1.</text>
</comment>
<dbReference type="SUPFAM" id="SSF56317">
    <property type="entry name" value="Carbon-nitrogen hydrolase"/>
    <property type="match status" value="1"/>
</dbReference>
<dbReference type="Pfam" id="PF02540">
    <property type="entry name" value="NAD_synthase"/>
    <property type="match status" value="1"/>
</dbReference>
<keyword evidence="6 7" id="KW-0520">NAD</keyword>
<dbReference type="GO" id="GO:0005737">
    <property type="term" value="C:cytoplasm"/>
    <property type="evidence" value="ECO:0007669"/>
    <property type="project" value="InterPro"/>
</dbReference>
<dbReference type="Gene3D" id="3.60.110.10">
    <property type="entry name" value="Carbon-nitrogen hydrolase"/>
    <property type="match status" value="1"/>
</dbReference>
<dbReference type="CDD" id="cd00553">
    <property type="entry name" value="NAD_synthase"/>
    <property type="match status" value="1"/>
</dbReference>
<evidence type="ECO:0000259" key="9">
    <source>
        <dbReference type="PROSITE" id="PS50263"/>
    </source>
</evidence>
<dbReference type="EC" id="6.3.5.1" evidence="7"/>
<evidence type="ECO:0000313" key="10">
    <source>
        <dbReference type="EMBL" id="RDB36579.1"/>
    </source>
</evidence>
<dbReference type="InterPro" id="IPR003010">
    <property type="entry name" value="C-N_Hydrolase"/>
</dbReference>
<evidence type="ECO:0000256" key="2">
    <source>
        <dbReference type="ARBA" id="ARBA00007145"/>
    </source>
</evidence>
<dbReference type="Gene3D" id="3.40.50.620">
    <property type="entry name" value="HUPs"/>
    <property type="match status" value="1"/>
</dbReference>
<dbReference type="PANTHER" id="PTHR23090:SF9">
    <property type="entry name" value="GLUTAMINE-DEPENDENT NAD(+) SYNTHETASE"/>
    <property type="match status" value="1"/>
</dbReference>
<dbReference type="GO" id="GO:0009435">
    <property type="term" value="P:NAD+ biosynthetic process"/>
    <property type="evidence" value="ECO:0007669"/>
    <property type="project" value="UniProtKB-UniRule"/>
</dbReference>
<evidence type="ECO:0000256" key="3">
    <source>
        <dbReference type="ARBA" id="ARBA00022598"/>
    </source>
</evidence>
<dbReference type="GO" id="GO:0004359">
    <property type="term" value="F:glutaminase activity"/>
    <property type="evidence" value="ECO:0007669"/>
    <property type="project" value="InterPro"/>
</dbReference>
<dbReference type="PIRSF" id="PIRSF006630">
    <property type="entry name" value="NADS_GAT"/>
    <property type="match status" value="1"/>
</dbReference>
<dbReference type="PANTHER" id="PTHR23090">
    <property type="entry name" value="NH 3 /GLUTAMINE-DEPENDENT NAD + SYNTHETASE"/>
    <property type="match status" value="1"/>
</dbReference>
<dbReference type="GO" id="GO:0005524">
    <property type="term" value="F:ATP binding"/>
    <property type="evidence" value="ECO:0007669"/>
    <property type="project" value="UniProtKB-UniRule"/>
</dbReference>
<name>A0A369KPI4_9BACT</name>
<dbReference type="PROSITE" id="PS50263">
    <property type="entry name" value="CN_HYDROLASE"/>
    <property type="match status" value="1"/>
</dbReference>
<gene>
    <name evidence="10" type="primary">nadE</name>
    <name evidence="10" type="ORF">DCC88_04685</name>
</gene>
<evidence type="ECO:0000256" key="6">
    <source>
        <dbReference type="ARBA" id="ARBA00023027"/>
    </source>
</evidence>
<comment type="catalytic activity">
    <reaction evidence="7">
        <text>deamido-NAD(+) + L-glutamine + ATP + H2O = L-glutamate + AMP + diphosphate + NAD(+) + H(+)</text>
        <dbReference type="Rhea" id="RHEA:24384"/>
        <dbReference type="ChEBI" id="CHEBI:15377"/>
        <dbReference type="ChEBI" id="CHEBI:15378"/>
        <dbReference type="ChEBI" id="CHEBI:29985"/>
        <dbReference type="ChEBI" id="CHEBI:30616"/>
        <dbReference type="ChEBI" id="CHEBI:33019"/>
        <dbReference type="ChEBI" id="CHEBI:57540"/>
        <dbReference type="ChEBI" id="CHEBI:58359"/>
        <dbReference type="ChEBI" id="CHEBI:58437"/>
        <dbReference type="ChEBI" id="CHEBI:456215"/>
        <dbReference type="EC" id="6.3.5.1"/>
    </reaction>
</comment>
<evidence type="ECO:0000313" key="11">
    <source>
        <dbReference type="Proteomes" id="UP000253934"/>
    </source>
</evidence>
<evidence type="ECO:0000256" key="8">
    <source>
        <dbReference type="RuleBase" id="RU003811"/>
    </source>
</evidence>
<proteinExistence type="inferred from homology"/>